<evidence type="ECO:0000313" key="3">
    <source>
        <dbReference type="Proteomes" id="UP000324800"/>
    </source>
</evidence>
<feature type="non-terminal residue" evidence="2">
    <location>
        <position position="514"/>
    </location>
</feature>
<comment type="caution">
    <text evidence="2">The sequence shown here is derived from an EMBL/GenBank/DDBJ whole genome shotgun (WGS) entry which is preliminary data.</text>
</comment>
<dbReference type="AlphaFoldDB" id="A0A5J4VDY3"/>
<gene>
    <name evidence="2" type="ORF">EZS28_023704</name>
</gene>
<reference evidence="2 3" key="1">
    <citation type="submission" date="2019-03" db="EMBL/GenBank/DDBJ databases">
        <title>Single cell metagenomics reveals metabolic interactions within the superorganism composed of flagellate Streblomastix strix and complex community of Bacteroidetes bacteria on its surface.</title>
        <authorList>
            <person name="Treitli S.C."/>
            <person name="Kolisko M."/>
            <person name="Husnik F."/>
            <person name="Keeling P."/>
            <person name="Hampl V."/>
        </authorList>
    </citation>
    <scope>NUCLEOTIDE SEQUENCE [LARGE SCALE GENOMIC DNA]</scope>
    <source>
        <strain evidence="2">ST1C</strain>
    </source>
</reference>
<feature type="region of interest" description="Disordered" evidence="1">
    <location>
        <begin position="195"/>
        <end position="219"/>
    </location>
</feature>
<protein>
    <submittedName>
        <fullName evidence="2">Uncharacterized protein</fullName>
    </submittedName>
</protein>
<proteinExistence type="predicted"/>
<dbReference type="Proteomes" id="UP000324800">
    <property type="component" value="Unassembled WGS sequence"/>
</dbReference>
<evidence type="ECO:0000313" key="2">
    <source>
        <dbReference type="EMBL" id="KAA6380768.1"/>
    </source>
</evidence>
<accession>A0A5J4VDY3</accession>
<dbReference type="EMBL" id="SNRW01007721">
    <property type="protein sequence ID" value="KAA6380768.1"/>
    <property type="molecule type" value="Genomic_DNA"/>
</dbReference>
<name>A0A5J4VDY3_9EUKA</name>
<organism evidence="2 3">
    <name type="scientific">Streblomastix strix</name>
    <dbReference type="NCBI Taxonomy" id="222440"/>
    <lineage>
        <taxon>Eukaryota</taxon>
        <taxon>Metamonada</taxon>
        <taxon>Preaxostyla</taxon>
        <taxon>Oxymonadida</taxon>
        <taxon>Streblomastigidae</taxon>
        <taxon>Streblomastix</taxon>
    </lineage>
</organism>
<feature type="compositionally biased region" description="Basic and acidic residues" evidence="1">
    <location>
        <begin position="195"/>
        <end position="217"/>
    </location>
</feature>
<evidence type="ECO:0000256" key="1">
    <source>
        <dbReference type="SAM" id="MobiDB-lite"/>
    </source>
</evidence>
<sequence length="514" mass="59624">MDTLMLSMLWDPKTGMKQNVLMSQIPYVNKNKTQLYYSNNQLENTSLIRIINLKNKEGWIGSEQLKTLWNSIVLFAVNASKNNMKRILHFKDDKDKTNQTTDSVDHDGQFQLLNFLQTFQRRICSLFFRVVKKKINNQKKDSDIQLNRGLEIADVDASQNPAFTYYLYYAQLIFNGAIEVLDSIYDQIKQNDKSQLEEDSIKDKHQEKEKEKEKDTNEISLIPPKQETKQKISDFDRQLLLDQLNNSIIINLTRQLVEITWIMSQRSGIVSAMFISDIARLLRRFDRTIAVINDIDRNEIIIKQSSQSSQLQFKDKQNKMKLKLESEEISIYYQQIQISQKKIPPVRIESNHNNRPRESWVKPVNVPGATGYNLHFNPKCKFYEGSNNAFLSIHEPQLNSISSGSLQPGKELFKYTKTGFPKQDIRIDRPAIVFKFNTDEYVEWGIEIDVEPIFQTLQLSKQTSWFIEFAHNLAFVTTGLVKNAILASSFGINKIKQGKQLIQIEDVQFGDGLG</sequence>